<evidence type="ECO:0000313" key="3">
    <source>
        <dbReference type="Proteomes" id="UP000593575"/>
    </source>
</evidence>
<reference evidence="2 3" key="1">
    <citation type="journal article" date="2019" name="Genome Biol. Evol.">
        <title>Insights into the evolution of the New World diploid cottons (Gossypium, subgenus Houzingenia) based on genome sequencing.</title>
        <authorList>
            <person name="Grover C.E."/>
            <person name="Arick M.A. 2nd"/>
            <person name="Thrash A."/>
            <person name="Conover J.L."/>
            <person name="Sanders W.S."/>
            <person name="Peterson D.G."/>
            <person name="Frelichowski J.E."/>
            <person name="Scheffler J.A."/>
            <person name="Scheffler B.E."/>
            <person name="Wendel J.F."/>
        </authorList>
    </citation>
    <scope>NUCLEOTIDE SEQUENCE [LARGE SCALE GENOMIC DNA]</scope>
    <source>
        <strain evidence="2">6</strain>
        <tissue evidence="2">Leaf</tissue>
    </source>
</reference>
<keyword evidence="3" id="KW-1185">Reference proteome</keyword>
<comment type="caution">
    <text evidence="2">The sequence shown here is derived from an EMBL/GenBank/DDBJ whole genome shotgun (WGS) entry which is preliminary data.</text>
</comment>
<accession>A0A7J9J142</accession>
<name>A0A7J9J142_9ROSI</name>
<evidence type="ECO:0000256" key="1">
    <source>
        <dbReference type="SAM" id="MobiDB-lite"/>
    </source>
</evidence>
<dbReference type="Proteomes" id="UP000593575">
    <property type="component" value="Unassembled WGS sequence"/>
</dbReference>
<proteinExistence type="predicted"/>
<evidence type="ECO:0000313" key="2">
    <source>
        <dbReference type="EMBL" id="MBA0828027.1"/>
    </source>
</evidence>
<feature type="region of interest" description="Disordered" evidence="1">
    <location>
        <begin position="162"/>
        <end position="204"/>
    </location>
</feature>
<protein>
    <submittedName>
        <fullName evidence="2">Uncharacterized protein</fullName>
    </submittedName>
</protein>
<sequence length="204" mass="23022">MASVDWSATCEQLLRKVLNKFRNSRIKMGWLEDNFKAIKASTSILIELEDARLDLDQQIKEEKGVGNVVVGGQDKSPSILGRENMPRGDQHLLQLHTRTQLLCNLPVYILTIATNNTILHANVAKNTNVSGIADNCHLNHCNQVGHPRNYLFIQEGCTMDGQNPDTVNHEGNEYGNQHRGAREDEDEDDKESPTQIVRQNPRRT</sequence>
<organism evidence="2 3">
    <name type="scientific">Gossypium armourianum</name>
    <dbReference type="NCBI Taxonomy" id="34283"/>
    <lineage>
        <taxon>Eukaryota</taxon>
        <taxon>Viridiplantae</taxon>
        <taxon>Streptophyta</taxon>
        <taxon>Embryophyta</taxon>
        <taxon>Tracheophyta</taxon>
        <taxon>Spermatophyta</taxon>
        <taxon>Magnoliopsida</taxon>
        <taxon>eudicotyledons</taxon>
        <taxon>Gunneridae</taxon>
        <taxon>Pentapetalae</taxon>
        <taxon>rosids</taxon>
        <taxon>malvids</taxon>
        <taxon>Malvales</taxon>
        <taxon>Malvaceae</taxon>
        <taxon>Malvoideae</taxon>
        <taxon>Gossypium</taxon>
    </lineage>
</organism>
<dbReference type="EMBL" id="JABFAE010000005">
    <property type="protein sequence ID" value="MBA0828027.1"/>
    <property type="molecule type" value="Genomic_DNA"/>
</dbReference>
<dbReference type="AlphaFoldDB" id="A0A7J9J142"/>
<gene>
    <name evidence="2" type="ORF">Goarm_012753</name>
</gene>